<dbReference type="EMBL" id="JAUKTV010000009">
    <property type="protein sequence ID" value="KAK0729122.1"/>
    <property type="molecule type" value="Genomic_DNA"/>
</dbReference>
<proteinExistence type="predicted"/>
<evidence type="ECO:0000313" key="3">
    <source>
        <dbReference type="Proteomes" id="UP001172159"/>
    </source>
</evidence>
<accession>A0AA40B7K8</accession>
<organism evidence="2 3">
    <name type="scientific">Apiosordaria backusii</name>
    <dbReference type="NCBI Taxonomy" id="314023"/>
    <lineage>
        <taxon>Eukaryota</taxon>
        <taxon>Fungi</taxon>
        <taxon>Dikarya</taxon>
        <taxon>Ascomycota</taxon>
        <taxon>Pezizomycotina</taxon>
        <taxon>Sordariomycetes</taxon>
        <taxon>Sordariomycetidae</taxon>
        <taxon>Sordariales</taxon>
        <taxon>Lasiosphaeriaceae</taxon>
        <taxon>Apiosordaria</taxon>
    </lineage>
</organism>
<reference evidence="2" key="1">
    <citation type="submission" date="2023-06" db="EMBL/GenBank/DDBJ databases">
        <title>Genome-scale phylogeny and comparative genomics of the fungal order Sordariales.</title>
        <authorList>
            <consortium name="Lawrence Berkeley National Laboratory"/>
            <person name="Hensen N."/>
            <person name="Bonometti L."/>
            <person name="Westerberg I."/>
            <person name="Brannstrom I.O."/>
            <person name="Guillou S."/>
            <person name="Cros-Aarteil S."/>
            <person name="Calhoun S."/>
            <person name="Haridas S."/>
            <person name="Kuo A."/>
            <person name="Mondo S."/>
            <person name="Pangilinan J."/>
            <person name="Riley R."/>
            <person name="Labutti K."/>
            <person name="Andreopoulos B."/>
            <person name="Lipzen A."/>
            <person name="Chen C."/>
            <person name="Yanf M."/>
            <person name="Daum C."/>
            <person name="Ng V."/>
            <person name="Clum A."/>
            <person name="Steindorff A."/>
            <person name="Ohm R."/>
            <person name="Martin F."/>
            <person name="Silar P."/>
            <person name="Natvig D."/>
            <person name="Lalanne C."/>
            <person name="Gautier V."/>
            <person name="Ament-Velasquez S.L."/>
            <person name="Kruys A."/>
            <person name="Hutchinson M.I."/>
            <person name="Powell A.J."/>
            <person name="Barry K."/>
            <person name="Miller A.N."/>
            <person name="Grigoriev I.V."/>
            <person name="Debuchy R."/>
            <person name="Gladieux P."/>
            <person name="Thoren M.H."/>
            <person name="Johannesson H."/>
        </authorList>
    </citation>
    <scope>NUCLEOTIDE SEQUENCE</scope>
    <source>
        <strain evidence="2">CBS 540.89</strain>
    </source>
</reference>
<feature type="region of interest" description="Disordered" evidence="1">
    <location>
        <begin position="1"/>
        <end position="137"/>
    </location>
</feature>
<feature type="compositionally biased region" description="Basic and acidic residues" evidence="1">
    <location>
        <begin position="404"/>
        <end position="422"/>
    </location>
</feature>
<evidence type="ECO:0000256" key="1">
    <source>
        <dbReference type="SAM" id="MobiDB-lite"/>
    </source>
</evidence>
<protein>
    <submittedName>
        <fullName evidence="2">Uncharacterized protein</fullName>
    </submittedName>
</protein>
<name>A0AA40B7K8_9PEZI</name>
<gene>
    <name evidence="2" type="ORF">B0T21DRAFT_207365</name>
</gene>
<dbReference type="Proteomes" id="UP001172159">
    <property type="component" value="Unassembled WGS sequence"/>
</dbReference>
<comment type="caution">
    <text evidence="2">The sequence shown here is derived from an EMBL/GenBank/DDBJ whole genome shotgun (WGS) entry which is preliminary data.</text>
</comment>
<evidence type="ECO:0000313" key="2">
    <source>
        <dbReference type="EMBL" id="KAK0729122.1"/>
    </source>
</evidence>
<keyword evidence="3" id="KW-1185">Reference proteome</keyword>
<feature type="region of interest" description="Disordered" evidence="1">
    <location>
        <begin position="402"/>
        <end position="422"/>
    </location>
</feature>
<feature type="compositionally biased region" description="Polar residues" evidence="1">
    <location>
        <begin position="159"/>
        <end position="176"/>
    </location>
</feature>
<dbReference type="AlphaFoldDB" id="A0AA40B7K8"/>
<sequence>MISKSQTHLPRPEQELLGAFISTGAEPPSTHGVQNPAHRLLAPDPLRPRKRQFGGISGNPSPVKRLRLTHTSDLRRSARIRERQYSLGSQRPIPTAPSIPSCESQKVREEVKPSLPAPTVEGQEQVSPDNEHQPKRAQLTQKNLALFNKIPRKKPASATVPSESATESSKAVSSTSHGFADQAYKNGILDAHYSIPPTNIEDICERHARSRATASPSEFEYRRYANNVAIAPNESTMVVIGSQLLKQYDDDKYNKVYNQSFTGFPQDVGFNNSLSAPQPDFTEGLQKHEYSPFPLTDVNGAVLYKDDPFSLALPHLAGEWKGRGKDMEEARLQSSYVGAALVYARNQALSYIGEPDPPGHAEVTTFALDGININFFAHYAAPSKNGKLEYHQYKYASANVKDSYQGHKDGRRGLRNQQDHARKQSYVLRDRLKEHWEQSSLRPVAEDA</sequence>
<feature type="compositionally biased region" description="Basic and acidic residues" evidence="1">
    <location>
        <begin position="70"/>
        <end position="84"/>
    </location>
</feature>
<feature type="region of interest" description="Disordered" evidence="1">
    <location>
        <begin position="151"/>
        <end position="176"/>
    </location>
</feature>